<keyword evidence="2" id="KW-1133">Transmembrane helix</keyword>
<feature type="compositionally biased region" description="Polar residues" evidence="1">
    <location>
        <begin position="120"/>
        <end position="131"/>
    </location>
</feature>
<dbReference type="AlphaFoldDB" id="A0A2T0V0B4"/>
<feature type="compositionally biased region" description="Low complexity" evidence="1">
    <location>
        <begin position="201"/>
        <end position="223"/>
    </location>
</feature>
<organism evidence="3 4">
    <name type="scientific">Knoellia remsis</name>
    <dbReference type="NCBI Taxonomy" id="407159"/>
    <lineage>
        <taxon>Bacteria</taxon>
        <taxon>Bacillati</taxon>
        <taxon>Actinomycetota</taxon>
        <taxon>Actinomycetes</taxon>
        <taxon>Micrococcales</taxon>
        <taxon>Intrasporangiaceae</taxon>
        <taxon>Knoellia</taxon>
    </lineage>
</organism>
<dbReference type="OrthoDB" id="4827453at2"/>
<keyword evidence="2" id="KW-0812">Transmembrane</keyword>
<sequence>MKKTVGILLAVLGLLLSAAGVAGIVLIGSDNTIESPSSTLKIGDAKAVVSTPGLLAYTDTTMRITAESSGGSVFVGQAHPVDVTSYLDGAPTYAVTSVGTSGVSGEAVEGDAKAAPPDPTKQTFWTESTSGAGSQTLQLALDGKPTTYVVMPLGKPGDITMSSGVVIPGGFGLAIGALILGVLLLIGGIVLARRRRTPSGPDDAAVNRPAADAPAGRAPTGADEPAGARTLSRAVTVSVLALTVPALAGCGVVPQKVEPWKNSEVTKPSMTPDQADLVLKDLATRRNAIAKATATSNDARPWRDVSSGPLYTTEVLQSQYRQMTKTSEKSVVSLVGTKSYIPAFSGYPMYALVAGTEAYDKGKPIEVLNVVQRTSVIAPWTMLAAAHVPAKSLPASAAPGGASTPGPEQQKQALAAANAVMARINTGKGGPALPKELESFLSDMRTTEGASSLVRAQLWPSDAEPLEPGGPVQAVATPTGSLVLASYDLLNTQTANPGKVFRDNPESSYRKATQQTGNQEIVRYRLAVMVAMTVDKQGKPTVIGFDQVPVR</sequence>
<comment type="caution">
    <text evidence="3">The sequence shown here is derived from an EMBL/GenBank/DDBJ whole genome shotgun (WGS) entry which is preliminary data.</text>
</comment>
<gene>
    <name evidence="3" type="ORF">BCF74_10118</name>
</gene>
<dbReference type="EMBL" id="PVTI01000001">
    <property type="protein sequence ID" value="PRY63620.1"/>
    <property type="molecule type" value="Genomic_DNA"/>
</dbReference>
<feature type="transmembrane region" description="Helical" evidence="2">
    <location>
        <begin position="171"/>
        <end position="192"/>
    </location>
</feature>
<name>A0A2T0V0B4_9MICO</name>
<feature type="region of interest" description="Disordered" evidence="1">
    <location>
        <begin position="106"/>
        <end position="131"/>
    </location>
</feature>
<evidence type="ECO:0000313" key="4">
    <source>
        <dbReference type="Proteomes" id="UP000237822"/>
    </source>
</evidence>
<keyword evidence="4" id="KW-1185">Reference proteome</keyword>
<evidence type="ECO:0000256" key="1">
    <source>
        <dbReference type="SAM" id="MobiDB-lite"/>
    </source>
</evidence>
<evidence type="ECO:0000313" key="3">
    <source>
        <dbReference type="EMBL" id="PRY63620.1"/>
    </source>
</evidence>
<feature type="region of interest" description="Disordered" evidence="1">
    <location>
        <begin position="196"/>
        <end position="227"/>
    </location>
</feature>
<dbReference type="RefSeq" id="WP_106295931.1">
    <property type="nucleotide sequence ID" value="NZ_PVTI01000001.1"/>
</dbReference>
<accession>A0A2T0V0B4</accession>
<protein>
    <submittedName>
        <fullName evidence="3">Uncharacterized protein</fullName>
    </submittedName>
</protein>
<reference evidence="3 4" key="1">
    <citation type="submission" date="2018-03" db="EMBL/GenBank/DDBJ databases">
        <title>Genomic Encyclopedia of Archaeal and Bacterial Type Strains, Phase II (KMG-II): from individual species to whole genera.</title>
        <authorList>
            <person name="Goeker M."/>
        </authorList>
    </citation>
    <scope>NUCLEOTIDE SEQUENCE [LARGE SCALE GENOMIC DNA]</scope>
    <source>
        <strain evidence="3 4">ATCC BAA-1496</strain>
    </source>
</reference>
<evidence type="ECO:0000256" key="2">
    <source>
        <dbReference type="SAM" id="Phobius"/>
    </source>
</evidence>
<dbReference type="Proteomes" id="UP000237822">
    <property type="component" value="Unassembled WGS sequence"/>
</dbReference>
<keyword evidence="2" id="KW-0472">Membrane</keyword>
<proteinExistence type="predicted"/>